<name>A0A1V4HEL5_9BACL</name>
<evidence type="ECO:0000256" key="2">
    <source>
        <dbReference type="PIRSR" id="PIRSR600888-3"/>
    </source>
</evidence>
<gene>
    <name evidence="3" type="ORF">BC351_31955</name>
</gene>
<keyword evidence="4" id="KW-1185">Reference proteome</keyword>
<evidence type="ECO:0000256" key="1">
    <source>
        <dbReference type="PIRSR" id="PIRSR600888-1"/>
    </source>
</evidence>
<dbReference type="PANTHER" id="PTHR21047">
    <property type="entry name" value="DTDP-6-DEOXY-D-GLUCOSE-3,5 EPIMERASE"/>
    <property type="match status" value="1"/>
</dbReference>
<evidence type="ECO:0000313" key="4">
    <source>
        <dbReference type="Proteomes" id="UP000190626"/>
    </source>
</evidence>
<dbReference type="Pfam" id="PF00908">
    <property type="entry name" value="dTDP_sugar_isom"/>
    <property type="match status" value="1"/>
</dbReference>
<dbReference type="AlphaFoldDB" id="A0A1V4HEL5"/>
<evidence type="ECO:0008006" key="5">
    <source>
        <dbReference type="Google" id="ProtNLM"/>
    </source>
</evidence>
<protein>
    <recommendedName>
        <fullName evidence="5">dTDP-4-dehydrorhamnose 3,5-epimerase</fullName>
    </recommendedName>
</protein>
<dbReference type="PANTHER" id="PTHR21047:SF2">
    <property type="entry name" value="THYMIDINE DIPHOSPHO-4-KETO-RHAMNOSE 3,5-EPIMERASE"/>
    <property type="match status" value="1"/>
</dbReference>
<dbReference type="GO" id="GO:0008830">
    <property type="term" value="F:dTDP-4-dehydrorhamnose 3,5-epimerase activity"/>
    <property type="evidence" value="ECO:0007669"/>
    <property type="project" value="InterPro"/>
</dbReference>
<dbReference type="InterPro" id="IPR014710">
    <property type="entry name" value="RmlC-like_jellyroll"/>
</dbReference>
<accession>A0A1V4HEL5</accession>
<evidence type="ECO:0000313" key="3">
    <source>
        <dbReference type="EMBL" id="OPH53095.1"/>
    </source>
</evidence>
<sequence>MEVYRAEWFNESPIALQWNLNHSNPGTLRGFHVHSDHHDYLTVLMGRLHLGLQDMRPWSPTYGMATLTTIHAGEPVLIHIPPGVGHGFWYDQYAIHTYGVSQYWNSDDELACRWDDKDIKVPWPFTEPQYLSEKDQKAGTFEHMQSLLLKQLFPPTSMKV</sequence>
<dbReference type="STRING" id="1469647.BC351_31955"/>
<dbReference type="InterPro" id="IPR011051">
    <property type="entry name" value="RmlC_Cupin_sf"/>
</dbReference>
<feature type="site" description="Participates in a stacking interaction with the thymidine ring of dTDP-4-oxo-6-deoxyglucose" evidence="2">
    <location>
        <position position="104"/>
    </location>
</feature>
<dbReference type="SUPFAM" id="SSF51182">
    <property type="entry name" value="RmlC-like cupins"/>
    <property type="match status" value="1"/>
</dbReference>
<dbReference type="EMBL" id="MBTG01000024">
    <property type="protein sequence ID" value="OPH53095.1"/>
    <property type="molecule type" value="Genomic_DNA"/>
</dbReference>
<proteinExistence type="predicted"/>
<dbReference type="GO" id="GO:0000271">
    <property type="term" value="P:polysaccharide biosynthetic process"/>
    <property type="evidence" value="ECO:0007669"/>
    <property type="project" value="TreeGrafter"/>
</dbReference>
<dbReference type="Gene3D" id="2.60.120.10">
    <property type="entry name" value="Jelly Rolls"/>
    <property type="match status" value="1"/>
</dbReference>
<dbReference type="GO" id="GO:0019305">
    <property type="term" value="P:dTDP-rhamnose biosynthetic process"/>
    <property type="evidence" value="ECO:0007669"/>
    <property type="project" value="TreeGrafter"/>
</dbReference>
<dbReference type="Proteomes" id="UP000190626">
    <property type="component" value="Unassembled WGS sequence"/>
</dbReference>
<reference evidence="4" key="1">
    <citation type="submission" date="2016-07" db="EMBL/GenBank/DDBJ databases">
        <authorList>
            <person name="Florea S."/>
            <person name="Webb J.S."/>
            <person name="Jaromczyk J."/>
            <person name="Schardl C.L."/>
        </authorList>
    </citation>
    <scope>NUCLEOTIDE SEQUENCE [LARGE SCALE GENOMIC DNA]</scope>
    <source>
        <strain evidence="4">CY1</strain>
    </source>
</reference>
<organism evidence="3 4">
    <name type="scientific">Paenibacillus ferrarius</name>
    <dbReference type="NCBI Taxonomy" id="1469647"/>
    <lineage>
        <taxon>Bacteria</taxon>
        <taxon>Bacillati</taxon>
        <taxon>Bacillota</taxon>
        <taxon>Bacilli</taxon>
        <taxon>Bacillales</taxon>
        <taxon>Paenibacillaceae</taxon>
        <taxon>Paenibacillus</taxon>
    </lineage>
</organism>
<dbReference type="InterPro" id="IPR000888">
    <property type="entry name" value="RmlC-like"/>
</dbReference>
<comment type="caution">
    <text evidence="3">The sequence shown here is derived from an EMBL/GenBank/DDBJ whole genome shotgun (WGS) entry which is preliminary data.</text>
</comment>
<dbReference type="GO" id="GO:0005829">
    <property type="term" value="C:cytosol"/>
    <property type="evidence" value="ECO:0007669"/>
    <property type="project" value="TreeGrafter"/>
</dbReference>
<feature type="active site" description="Proton donor" evidence="1">
    <location>
        <position position="98"/>
    </location>
</feature>
<feature type="active site" description="Proton acceptor" evidence="1">
    <location>
        <position position="32"/>
    </location>
</feature>